<dbReference type="EMBL" id="GBXM01005250">
    <property type="protein sequence ID" value="JAI03328.1"/>
    <property type="molecule type" value="Transcribed_RNA"/>
</dbReference>
<dbReference type="AlphaFoldDB" id="A0A0E9XKS3"/>
<reference evidence="1" key="1">
    <citation type="submission" date="2014-11" db="EMBL/GenBank/DDBJ databases">
        <authorList>
            <person name="Amaro Gonzalez C."/>
        </authorList>
    </citation>
    <scope>NUCLEOTIDE SEQUENCE</scope>
</reference>
<sequence length="38" mass="4108">MASTHTAVVSQEAAVPISPQILFLTDITYTSTQSTYSF</sequence>
<proteinExistence type="predicted"/>
<name>A0A0E9XKS3_ANGAN</name>
<evidence type="ECO:0000313" key="1">
    <source>
        <dbReference type="EMBL" id="JAI03328.1"/>
    </source>
</evidence>
<protein>
    <submittedName>
        <fullName evidence="1">Uncharacterized protein</fullName>
    </submittedName>
</protein>
<accession>A0A0E9XKS3</accession>
<organism evidence="1">
    <name type="scientific">Anguilla anguilla</name>
    <name type="common">European freshwater eel</name>
    <name type="synonym">Muraena anguilla</name>
    <dbReference type="NCBI Taxonomy" id="7936"/>
    <lineage>
        <taxon>Eukaryota</taxon>
        <taxon>Metazoa</taxon>
        <taxon>Chordata</taxon>
        <taxon>Craniata</taxon>
        <taxon>Vertebrata</taxon>
        <taxon>Euteleostomi</taxon>
        <taxon>Actinopterygii</taxon>
        <taxon>Neopterygii</taxon>
        <taxon>Teleostei</taxon>
        <taxon>Anguilliformes</taxon>
        <taxon>Anguillidae</taxon>
        <taxon>Anguilla</taxon>
    </lineage>
</organism>
<reference evidence="1" key="2">
    <citation type="journal article" date="2015" name="Fish Shellfish Immunol.">
        <title>Early steps in the European eel (Anguilla anguilla)-Vibrio vulnificus interaction in the gills: Role of the RtxA13 toxin.</title>
        <authorList>
            <person name="Callol A."/>
            <person name="Pajuelo D."/>
            <person name="Ebbesson L."/>
            <person name="Teles M."/>
            <person name="MacKenzie S."/>
            <person name="Amaro C."/>
        </authorList>
    </citation>
    <scope>NUCLEOTIDE SEQUENCE</scope>
</reference>